<comment type="caution">
    <text evidence="2">The sequence shown here is derived from an EMBL/GenBank/DDBJ whole genome shotgun (WGS) entry which is preliminary data.</text>
</comment>
<dbReference type="InterPro" id="IPR002725">
    <property type="entry name" value="YgjP-like_metallopeptidase"/>
</dbReference>
<dbReference type="PANTHER" id="PTHR30399">
    <property type="entry name" value="UNCHARACTERIZED PROTEIN YGJP"/>
    <property type="match status" value="1"/>
</dbReference>
<keyword evidence="3" id="KW-1185">Reference proteome</keyword>
<feature type="domain" description="YgjP-like metallopeptidase" evidence="1">
    <location>
        <begin position="22"/>
        <end position="219"/>
    </location>
</feature>
<name>A0ABX0G512_9RHOB</name>
<evidence type="ECO:0000313" key="3">
    <source>
        <dbReference type="Proteomes" id="UP001515660"/>
    </source>
</evidence>
<proteinExistence type="predicted"/>
<dbReference type="CDD" id="cd07344">
    <property type="entry name" value="M48_yhfN_like"/>
    <property type="match status" value="1"/>
</dbReference>
<sequence length="230" mass="25627">MPVLPGSPPVEVHLRRSARARRFSLRVSRLDGKVTLSMPLRARDGEAMEFLRGHEGWLRETLRSMPESAVRPVGIGSVIPVEGRDLRLASATGRGVRLEGDRLLVPGDPVAAGARVAAWLKVLAHDRLAAASTRHAGMVGRRYSALALRDTRSRWGSCSPDGRLMYSWRLVMAPPAVLDYVAAHEVAHLVELNHSPAFWEVVDRICPGWKAQRAWLHQHGQTLHRLRFQD</sequence>
<dbReference type="Proteomes" id="UP001515660">
    <property type="component" value="Unassembled WGS sequence"/>
</dbReference>
<accession>A0ABX0G512</accession>
<gene>
    <name evidence="2" type="ORF">G8O29_04850</name>
</gene>
<reference evidence="2 3" key="1">
    <citation type="journal article" date="2022" name="Microorganisms">
        <title>Genome Sequence and Characterization of a Xanthorhodopsin-Containing, Aerobic Anoxygenic Phototrophic Rhodobacter Species, Isolated from Mesophilic Conditions at Yellowstone National Park.</title>
        <authorList>
            <person name="Kyndt J.A."/>
            <person name="Robertson S."/>
            <person name="Shoffstall I.B."/>
            <person name="Ramaley R.F."/>
            <person name="Meyer T.E."/>
        </authorList>
    </citation>
    <scope>NUCLEOTIDE SEQUENCE [LARGE SCALE GENOMIC DNA]</scope>
    <source>
        <strain evidence="2 3">M37P</strain>
    </source>
</reference>
<evidence type="ECO:0000313" key="2">
    <source>
        <dbReference type="EMBL" id="NHB76072.1"/>
    </source>
</evidence>
<dbReference type="EMBL" id="JAANHS010000003">
    <property type="protein sequence ID" value="NHB76072.1"/>
    <property type="molecule type" value="Genomic_DNA"/>
</dbReference>
<dbReference type="PANTHER" id="PTHR30399:SF1">
    <property type="entry name" value="UTP PYROPHOSPHATASE"/>
    <property type="match status" value="1"/>
</dbReference>
<dbReference type="InterPro" id="IPR053136">
    <property type="entry name" value="UTP_pyrophosphatase-like"/>
</dbReference>
<evidence type="ECO:0000259" key="1">
    <source>
        <dbReference type="Pfam" id="PF01863"/>
    </source>
</evidence>
<dbReference type="Gene3D" id="3.30.2010.10">
    <property type="entry name" value="Metalloproteases ('zincins'), catalytic domain"/>
    <property type="match status" value="1"/>
</dbReference>
<protein>
    <submittedName>
        <fullName evidence="2">M48 family metallopeptidase</fullName>
    </submittedName>
</protein>
<dbReference type="RefSeq" id="WP_166402114.1">
    <property type="nucleotide sequence ID" value="NZ_JAANHS010000003.1"/>
</dbReference>
<organism evidence="2 3">
    <name type="scientific">Rhodobacter calidifons</name>
    <dbReference type="NCBI Taxonomy" id="2715277"/>
    <lineage>
        <taxon>Bacteria</taxon>
        <taxon>Pseudomonadati</taxon>
        <taxon>Pseudomonadota</taxon>
        <taxon>Alphaproteobacteria</taxon>
        <taxon>Rhodobacterales</taxon>
        <taxon>Rhodobacter group</taxon>
        <taxon>Rhodobacter</taxon>
    </lineage>
</organism>
<dbReference type="Pfam" id="PF01863">
    <property type="entry name" value="YgjP-like"/>
    <property type="match status" value="1"/>
</dbReference>